<name>A0ABS5PMZ7_9FIRM</name>
<reference evidence="2 3" key="1">
    <citation type="submission" date="2021-05" db="EMBL/GenBank/DDBJ databases">
        <title>Fusibacter ferrireducens sp. nov., an anaerobic, sulfur- and Fe-reducing bacterium isolated from the mangrove sediment.</title>
        <authorList>
            <person name="Qiu D."/>
        </authorList>
    </citation>
    <scope>NUCLEOTIDE SEQUENCE [LARGE SCALE GENOMIC DNA]</scope>
    <source>
        <strain evidence="2 3">DSM 12116</strain>
    </source>
</reference>
<protein>
    <submittedName>
        <fullName evidence="2">DUF3343 domain-containing protein</fullName>
    </submittedName>
</protein>
<keyword evidence="3" id="KW-1185">Reference proteome</keyword>
<gene>
    <name evidence="2" type="ORF">KHM83_07715</name>
</gene>
<dbReference type="EMBL" id="JAHBCL010000011">
    <property type="protein sequence ID" value="MBS7526559.1"/>
    <property type="molecule type" value="Genomic_DNA"/>
</dbReference>
<comment type="caution">
    <text evidence="2">The sequence shown here is derived from an EMBL/GenBank/DDBJ whole genome shotgun (WGS) entry which is preliminary data.</text>
</comment>
<dbReference type="Proteomes" id="UP000746471">
    <property type="component" value="Unassembled WGS sequence"/>
</dbReference>
<sequence>METMFMFITFETTHRAIAFENLLIDRFAIELIPTPREVTSSCGLALKFKMEDRAAVLEAIKEQDFRDIKLFQYHRHHEKSQAVAMDWREAYAAEA</sequence>
<dbReference type="RefSeq" id="WP_213236420.1">
    <property type="nucleotide sequence ID" value="NZ_JAHBCL010000011.1"/>
</dbReference>
<proteinExistence type="predicted"/>
<accession>A0ABS5PMZ7</accession>
<evidence type="ECO:0000313" key="2">
    <source>
        <dbReference type="EMBL" id="MBS7526559.1"/>
    </source>
</evidence>
<feature type="domain" description="Putative Se/S carrier protein-like" evidence="1">
    <location>
        <begin position="7"/>
        <end position="65"/>
    </location>
</feature>
<evidence type="ECO:0000313" key="3">
    <source>
        <dbReference type="Proteomes" id="UP000746471"/>
    </source>
</evidence>
<evidence type="ECO:0000259" key="1">
    <source>
        <dbReference type="Pfam" id="PF11823"/>
    </source>
</evidence>
<dbReference type="InterPro" id="IPR021778">
    <property type="entry name" value="Se/S_carrier-like"/>
</dbReference>
<dbReference type="Pfam" id="PF11823">
    <property type="entry name" value="Se_S_carrier"/>
    <property type="match status" value="1"/>
</dbReference>
<organism evidence="2 3">
    <name type="scientific">Fusibacter paucivorans</name>
    <dbReference type="NCBI Taxonomy" id="76009"/>
    <lineage>
        <taxon>Bacteria</taxon>
        <taxon>Bacillati</taxon>
        <taxon>Bacillota</taxon>
        <taxon>Clostridia</taxon>
        <taxon>Eubacteriales</taxon>
        <taxon>Eubacteriales Family XII. Incertae Sedis</taxon>
        <taxon>Fusibacter</taxon>
    </lineage>
</organism>